<dbReference type="InterPro" id="IPR004547">
    <property type="entry name" value="Glucosamine6P_isomerase"/>
</dbReference>
<reference evidence="1 2" key="1">
    <citation type="journal article" date="2021" name="ISME Commun">
        <title>Automated analysis of genomic sequences facilitates high-throughput and comprehensive description of bacteria.</title>
        <authorList>
            <person name="Hitch T.C.A."/>
        </authorList>
    </citation>
    <scope>NUCLEOTIDE SEQUENCE [LARGE SCALE GENOMIC DNA]</scope>
    <source>
        <strain evidence="1 2">Sanger_23</strain>
    </source>
</reference>
<organism evidence="1 2">
    <name type="scientific">Blautia ammoniilytica</name>
    <dbReference type="NCBI Taxonomy" id="2981782"/>
    <lineage>
        <taxon>Bacteria</taxon>
        <taxon>Bacillati</taxon>
        <taxon>Bacillota</taxon>
        <taxon>Clostridia</taxon>
        <taxon>Lachnospirales</taxon>
        <taxon>Lachnospiraceae</taxon>
        <taxon>Blautia</taxon>
    </lineage>
</organism>
<dbReference type="RefSeq" id="WP_158422695.1">
    <property type="nucleotide sequence ID" value="NZ_JAOQJL010000045.1"/>
</dbReference>
<evidence type="ECO:0000313" key="1">
    <source>
        <dbReference type="EMBL" id="MCU6766954.1"/>
    </source>
</evidence>
<dbReference type="Gene3D" id="3.40.50.1360">
    <property type="match status" value="1"/>
</dbReference>
<dbReference type="Proteomes" id="UP001652409">
    <property type="component" value="Unassembled WGS sequence"/>
</dbReference>
<protein>
    <recommendedName>
        <fullName evidence="3">Glucosamine-6-phosphate deaminase</fullName>
    </recommendedName>
</protein>
<keyword evidence="2" id="KW-1185">Reference proteome</keyword>
<comment type="caution">
    <text evidence="1">The sequence shown here is derived from an EMBL/GenBank/DDBJ whole genome shotgun (WGS) entry which is preliminary data.</text>
</comment>
<dbReference type="EMBL" id="JAOQJL010000045">
    <property type="protein sequence ID" value="MCU6766954.1"/>
    <property type="molecule type" value="Genomic_DNA"/>
</dbReference>
<dbReference type="PANTHER" id="PTHR11280">
    <property type="entry name" value="GLUCOSAMINE-6-PHOSPHATE ISOMERASE"/>
    <property type="match status" value="1"/>
</dbReference>
<dbReference type="InterPro" id="IPR037171">
    <property type="entry name" value="NagB/RpiA_transferase-like"/>
</dbReference>
<evidence type="ECO:0008006" key="3">
    <source>
        <dbReference type="Google" id="ProtNLM"/>
    </source>
</evidence>
<evidence type="ECO:0000313" key="2">
    <source>
        <dbReference type="Proteomes" id="UP001652409"/>
    </source>
</evidence>
<gene>
    <name evidence="1" type="ORF">OCV61_16405</name>
</gene>
<accession>A0ABT2TXJ4</accession>
<dbReference type="SUPFAM" id="SSF100950">
    <property type="entry name" value="NagB/RpiA/CoA transferase-like"/>
    <property type="match status" value="1"/>
</dbReference>
<name>A0ABT2TXJ4_9FIRM</name>
<proteinExistence type="predicted"/>
<dbReference type="PANTHER" id="PTHR11280:SF6">
    <property type="entry name" value="GLUCOSAMINE-6-PHOSPHATE ISOMERASE NAGB"/>
    <property type="match status" value="1"/>
</dbReference>
<sequence length="297" mass="34468">MVDRKLLYRWCSIRVEDLENHPDLKLPFRLVKNSEEMGELMAKELAEDIKKANIEGRSYRAIIPCGPKCWYEPFAKYINENRISLQNVEIFHMDECLDWQGNLLAENDPYNFCSFMKKYFYGPILPELNVKEENRNFLRPNNIESIREKIELKPIDFTLGGWGQDGHIAYNQSKRHPFCHVSIEELKNSSIRIQENNLDTIITLGQRSYGAAYQFVPPMSVTLGIKECLSAKKVRLFSDTGTWKQTALRVALFSDVDAEYPMTLLQNHPDAVITATYETACHPISEHPEWEFKGINI</sequence>